<accession>A0A4R7JMN5</accession>
<dbReference type="AlphaFoldDB" id="A0A4R7JMN5"/>
<dbReference type="RefSeq" id="WP_133736535.1">
    <property type="nucleotide sequence ID" value="NZ_SOAX01000005.1"/>
</dbReference>
<dbReference type="GO" id="GO:0005829">
    <property type="term" value="C:cytosol"/>
    <property type="evidence" value="ECO:0007669"/>
    <property type="project" value="TreeGrafter"/>
</dbReference>
<gene>
    <name evidence="7" type="ORF">DES49_2281</name>
</gene>
<evidence type="ECO:0000256" key="3">
    <source>
        <dbReference type="ARBA" id="ARBA00015716"/>
    </source>
</evidence>
<evidence type="ECO:0000313" key="7">
    <source>
        <dbReference type="EMBL" id="TDT39361.1"/>
    </source>
</evidence>
<proteinExistence type="inferred from homology"/>
<evidence type="ECO:0000256" key="5">
    <source>
        <dbReference type="ARBA" id="ARBA00031841"/>
    </source>
</evidence>
<reference evidence="7 8" key="1">
    <citation type="submission" date="2019-03" db="EMBL/GenBank/DDBJ databases">
        <title>Genomic Encyclopedia of Type Strains, Phase IV (KMG-IV): sequencing the most valuable type-strain genomes for metagenomic binning, comparative biology and taxonomic classification.</title>
        <authorList>
            <person name="Goeker M."/>
        </authorList>
    </citation>
    <scope>NUCLEOTIDE SEQUENCE [LARGE SCALE GENOMIC DNA]</scope>
    <source>
        <strain evidence="7 8">DSM 15505</strain>
    </source>
</reference>
<sequence>MSNSELPLFVDSVKPFEQGSERTGQLPVAGFKRLLPLLVDDSGDVDVSLVFSFDEDKRRVIEGRLSATLNVECQRCLESMALPVASEFQVGVVDSEALAEQLPAELEPVVAQEREIDVRGLIEDELIMSLPEFPLHESEQCAATATLERINKSADADFEQARKKRENPFQEALAGLGSSGSRGQEPDQ</sequence>
<dbReference type="InterPro" id="IPR039255">
    <property type="entry name" value="YceD_bac"/>
</dbReference>
<comment type="similarity">
    <text evidence="2">Belongs to the DUF177 domain family.</text>
</comment>
<dbReference type="InterPro" id="IPR003772">
    <property type="entry name" value="YceD"/>
</dbReference>
<organism evidence="7 8">
    <name type="scientific">Halospina denitrificans</name>
    <dbReference type="NCBI Taxonomy" id="332522"/>
    <lineage>
        <taxon>Bacteria</taxon>
        <taxon>Pseudomonadati</taxon>
        <taxon>Pseudomonadota</taxon>
        <taxon>Gammaproteobacteria</taxon>
        <taxon>Halospina</taxon>
    </lineage>
</organism>
<dbReference type="PANTHER" id="PTHR38099">
    <property type="entry name" value="LARGE RIBOSOMAL RNA SUBUNIT ACCUMULATION PROTEIN YCED"/>
    <property type="match status" value="1"/>
</dbReference>
<name>A0A4R7JMN5_9GAMM</name>
<evidence type="ECO:0000256" key="1">
    <source>
        <dbReference type="ARBA" id="ARBA00002868"/>
    </source>
</evidence>
<keyword evidence="4" id="KW-0690">Ribosome biogenesis</keyword>
<dbReference type="Proteomes" id="UP000295830">
    <property type="component" value="Unassembled WGS sequence"/>
</dbReference>
<dbReference type="EMBL" id="SOAX01000005">
    <property type="protein sequence ID" value="TDT39361.1"/>
    <property type="molecule type" value="Genomic_DNA"/>
</dbReference>
<evidence type="ECO:0000256" key="2">
    <source>
        <dbReference type="ARBA" id="ARBA00010740"/>
    </source>
</evidence>
<feature type="compositionally biased region" description="Low complexity" evidence="6">
    <location>
        <begin position="172"/>
        <end position="181"/>
    </location>
</feature>
<dbReference type="OrthoDB" id="9786771at2"/>
<comment type="caution">
    <text evidence="7">The sequence shown here is derived from an EMBL/GenBank/DDBJ whole genome shotgun (WGS) entry which is preliminary data.</text>
</comment>
<dbReference type="GO" id="GO:0042254">
    <property type="term" value="P:ribosome biogenesis"/>
    <property type="evidence" value="ECO:0007669"/>
    <property type="project" value="UniProtKB-KW"/>
</dbReference>
<comment type="function">
    <text evidence="1">Plays a role in synthesis, processing and/or stability of 23S rRNA.</text>
</comment>
<evidence type="ECO:0000313" key="8">
    <source>
        <dbReference type="Proteomes" id="UP000295830"/>
    </source>
</evidence>
<evidence type="ECO:0000256" key="6">
    <source>
        <dbReference type="SAM" id="MobiDB-lite"/>
    </source>
</evidence>
<dbReference type="PANTHER" id="PTHR38099:SF1">
    <property type="entry name" value="LARGE RIBOSOMAL RNA SUBUNIT ACCUMULATION PROTEIN YCED"/>
    <property type="match status" value="1"/>
</dbReference>
<feature type="region of interest" description="Disordered" evidence="6">
    <location>
        <begin position="157"/>
        <end position="188"/>
    </location>
</feature>
<dbReference type="Pfam" id="PF02620">
    <property type="entry name" value="YceD"/>
    <property type="match status" value="1"/>
</dbReference>
<protein>
    <recommendedName>
        <fullName evidence="3">Large ribosomal RNA subunit accumulation protein YceD</fullName>
    </recommendedName>
    <alternativeName>
        <fullName evidence="5">23S rRNA accumulation protein YceD</fullName>
    </alternativeName>
</protein>
<evidence type="ECO:0000256" key="4">
    <source>
        <dbReference type="ARBA" id="ARBA00022517"/>
    </source>
</evidence>
<keyword evidence="8" id="KW-1185">Reference proteome</keyword>